<proteinExistence type="predicted"/>
<feature type="transmembrane region" description="Helical" evidence="1">
    <location>
        <begin position="65"/>
        <end position="83"/>
    </location>
</feature>
<dbReference type="GeneID" id="29125757"/>
<accession>A0A142F2G5</accession>
<keyword evidence="1" id="KW-1133">Transmembrane helix</keyword>
<dbReference type="OrthoDB" id="12805at10239"/>
<dbReference type="EMBL" id="KU728633">
    <property type="protein sequence ID" value="AMQ66972.1"/>
    <property type="molecule type" value="Genomic_DNA"/>
</dbReference>
<keyword evidence="1" id="KW-0472">Membrane</keyword>
<dbReference type="Pfam" id="PF23809">
    <property type="entry name" value="Phage_holin_9"/>
    <property type="match status" value="1"/>
</dbReference>
<evidence type="ECO:0000313" key="3">
    <source>
        <dbReference type="Proteomes" id="UP000201826"/>
    </source>
</evidence>
<gene>
    <name evidence="2" type="primary">36</name>
    <name evidence="2" type="ORF">SEA_BIPPER_36</name>
</gene>
<dbReference type="RefSeq" id="YP_009303184.1">
    <property type="nucleotide sequence ID" value="NC_031253.1"/>
</dbReference>
<organism evidence="2 3">
    <name type="scientific">Mycobacterium phage Bipper</name>
    <dbReference type="NCBI Taxonomy" id="1805457"/>
    <lineage>
        <taxon>Viruses</taxon>
        <taxon>Duplodnaviria</taxon>
        <taxon>Heunggongvirae</taxon>
        <taxon>Uroviricota</taxon>
        <taxon>Caudoviricetes</taxon>
        <taxon>Bippervirus</taxon>
        <taxon>Bippervirus bipper</taxon>
    </lineage>
</organism>
<reference evidence="3" key="1">
    <citation type="submission" date="2016-02" db="EMBL/GenBank/DDBJ databases">
        <authorList>
            <person name="Isern S."/>
            <person name="Barcellona C.M."/>
            <person name="Dozier K.D."/>
            <person name="Faust J.M."/>
            <person name="Fedrick A.J."/>
            <person name="Gagliardi L.E."/>
            <person name="Gatt S.M."/>
            <person name="Gleason P.S."/>
            <person name="Gomez E.A."/>
            <person name="Hoffman A.M."/>
            <person name="Jenkins M."/>
            <person name="Jones M.J."/>
            <person name="Lang J.F."/>
            <person name="Lequay S.M."/>
            <person name="Mars P.J."/>
            <person name="Mtchedlidze N."/>
            <person name="Osking Z.B."/>
            <person name="Paul L.M."/>
            <person name="Pica A.N."/>
            <person name="Robison M.D."/>
            <person name="Rodriguez D."/>
            <person name="Rosales K.A."/>
            <person name="Saravis L.E."/>
            <person name="Sisson B.M."/>
            <person name="Tan A.L."/>
            <person name="Voltaire R."/>
            <person name="Michael S.F."/>
            <person name="Warner M.H."/>
            <person name="Bradley K.W."/>
            <person name="Asai D.J."/>
            <person name="Bowman C.A."/>
            <person name="Russell D.A."/>
            <person name="Pope W.H."/>
            <person name="Jacobs-Sera D."/>
            <person name="Hendrix R.W."/>
            <person name="Hatfull G.F."/>
        </authorList>
    </citation>
    <scope>NUCLEOTIDE SEQUENCE [LARGE SCALE GENOMIC DNA]</scope>
</reference>
<protein>
    <submittedName>
        <fullName evidence="2">Holin</fullName>
    </submittedName>
</protein>
<feature type="transmembrane region" description="Helical" evidence="1">
    <location>
        <begin position="89"/>
        <end position="106"/>
    </location>
</feature>
<sequence>MTILDLQNRDDTRRFLHVALPGIAAVLVAVGVLTSDLAPLVASTVMTVFDSVLSRVNTSDKARKWFYPLMGLGAVGLLGVGNWLNADTAQWLAVVPILLGGSVAAAKTP</sequence>
<evidence type="ECO:0000256" key="1">
    <source>
        <dbReference type="SAM" id="Phobius"/>
    </source>
</evidence>
<dbReference type="Proteomes" id="UP000201826">
    <property type="component" value="Segment"/>
</dbReference>
<feature type="transmembrane region" description="Helical" evidence="1">
    <location>
        <begin position="20"/>
        <end position="53"/>
    </location>
</feature>
<keyword evidence="3" id="KW-1185">Reference proteome</keyword>
<name>A0A142F2G5_9CAUD</name>
<dbReference type="KEGG" id="vg:29125757"/>
<evidence type="ECO:0000313" key="2">
    <source>
        <dbReference type="EMBL" id="AMQ66972.1"/>
    </source>
</evidence>
<dbReference type="InterPro" id="IPR056390">
    <property type="entry name" value="Holin_phage"/>
</dbReference>
<keyword evidence="1" id="KW-0812">Transmembrane</keyword>